<reference evidence="1 2" key="1">
    <citation type="submission" date="2024-02" db="EMBL/GenBank/DDBJ databases">
        <title>A draft genome for the cacao thread blight pathogen Marasmius crinis-equi.</title>
        <authorList>
            <person name="Cohen S.P."/>
            <person name="Baruah I.K."/>
            <person name="Amoako-Attah I."/>
            <person name="Bukari Y."/>
            <person name="Meinhardt L.W."/>
            <person name="Bailey B.A."/>
        </authorList>
    </citation>
    <scope>NUCLEOTIDE SEQUENCE [LARGE SCALE GENOMIC DNA]</scope>
    <source>
        <strain evidence="1 2">GH-76</strain>
    </source>
</reference>
<evidence type="ECO:0000313" key="2">
    <source>
        <dbReference type="Proteomes" id="UP001465976"/>
    </source>
</evidence>
<protein>
    <submittedName>
        <fullName evidence="1">Uncharacterized protein</fullName>
    </submittedName>
</protein>
<proteinExistence type="predicted"/>
<comment type="caution">
    <text evidence="1">The sequence shown here is derived from an EMBL/GenBank/DDBJ whole genome shotgun (WGS) entry which is preliminary data.</text>
</comment>
<name>A0ABR3F5U3_9AGAR</name>
<organism evidence="1 2">
    <name type="scientific">Marasmius crinis-equi</name>
    <dbReference type="NCBI Taxonomy" id="585013"/>
    <lineage>
        <taxon>Eukaryota</taxon>
        <taxon>Fungi</taxon>
        <taxon>Dikarya</taxon>
        <taxon>Basidiomycota</taxon>
        <taxon>Agaricomycotina</taxon>
        <taxon>Agaricomycetes</taxon>
        <taxon>Agaricomycetidae</taxon>
        <taxon>Agaricales</taxon>
        <taxon>Marasmiineae</taxon>
        <taxon>Marasmiaceae</taxon>
        <taxon>Marasmius</taxon>
    </lineage>
</organism>
<gene>
    <name evidence="1" type="ORF">V5O48_011360</name>
</gene>
<dbReference type="EMBL" id="JBAHYK010000904">
    <property type="protein sequence ID" value="KAL0570593.1"/>
    <property type="molecule type" value="Genomic_DNA"/>
</dbReference>
<evidence type="ECO:0000313" key="1">
    <source>
        <dbReference type="EMBL" id="KAL0570593.1"/>
    </source>
</evidence>
<accession>A0ABR3F5U3</accession>
<keyword evidence="2" id="KW-1185">Reference proteome</keyword>
<sequence length="258" mass="29060">MEVNFSQSLLRRYPSLQQILESLNNTTPDSGDDRYDFEVFSCAGPLPPFKTVSWSAVHGLGAVLWLDDFEAIAHGRSSDTLSDLIIAFRAAHGQKHAYDQTWIILHNPAPSTAETFLDVVKTIEYPPNLSLTIAQTVEEAAAAIHSFTCTLADTIENPSPEMKMDTFRRMIMLIPGMNDARARLVTGRYRSFAELGKDLRGKQEEIESGRILLNTSLFSDDVPLNAPAERWIYNLFRQLVTDDPHEILYYDSDDPEGY</sequence>
<dbReference type="Proteomes" id="UP001465976">
    <property type="component" value="Unassembled WGS sequence"/>
</dbReference>